<reference evidence="1 2" key="1">
    <citation type="submission" date="2020-08" db="EMBL/GenBank/DDBJ databases">
        <title>A Genomic Blueprint of the Chicken Gut Microbiome.</title>
        <authorList>
            <person name="Gilroy R."/>
            <person name="Ravi A."/>
            <person name="Getino M."/>
            <person name="Pursley I."/>
            <person name="Horton D.L."/>
            <person name="Alikhan N.-F."/>
            <person name="Baker D."/>
            <person name="Gharbi K."/>
            <person name="Hall N."/>
            <person name="Watson M."/>
            <person name="Adriaenssens E.M."/>
            <person name="Foster-Nyarko E."/>
            <person name="Jarju S."/>
            <person name="Secka A."/>
            <person name="Antonio M."/>
            <person name="Oren A."/>
            <person name="Chaudhuri R."/>
            <person name="La Ragione R.M."/>
            <person name="Hildebrand F."/>
            <person name="Pallen M.J."/>
        </authorList>
    </citation>
    <scope>NUCLEOTIDE SEQUENCE [LARGE SCALE GENOMIC DNA]</scope>
    <source>
        <strain evidence="1 2">Sa1CVN1</strain>
    </source>
</reference>
<keyword evidence="2" id="KW-1185">Reference proteome</keyword>
<protein>
    <submittedName>
        <fullName evidence="1">Uncharacterized protein</fullName>
    </submittedName>
</protein>
<dbReference type="Proteomes" id="UP000620874">
    <property type="component" value="Unassembled WGS sequence"/>
</dbReference>
<accession>A0ABR8Y5B0</accession>
<evidence type="ECO:0000313" key="2">
    <source>
        <dbReference type="Proteomes" id="UP000620874"/>
    </source>
</evidence>
<gene>
    <name evidence="1" type="ORF">H9625_02825</name>
</gene>
<sequence length="196" mass="22701">MDKIISQMTKEEKLQVLADYHACKRERHIILRYIQALRREDAEQTAYFESFGESVHQIVLNVNTYERRLVFGYVDKQFNEYGWINGMLPIVEEIRLDTSNVIHIGQSVNGTYAVTVSWCTGTAGGGSHPSVWDEPISDYKEAVRTGIHRLEGHYTYAERHSLTDKGNYNPKYIRKLKAGLRELKLRYTAPQQLSLF</sequence>
<evidence type="ECO:0000313" key="1">
    <source>
        <dbReference type="EMBL" id="MBD8039395.1"/>
    </source>
</evidence>
<dbReference type="RefSeq" id="WP_191762946.1">
    <property type="nucleotide sequence ID" value="NZ_JACSPP010000005.1"/>
</dbReference>
<proteinExistence type="predicted"/>
<dbReference type="EMBL" id="JACSPP010000005">
    <property type="protein sequence ID" value="MBD8039395.1"/>
    <property type="molecule type" value="Genomic_DNA"/>
</dbReference>
<name>A0ABR8Y5B0_9BACT</name>
<comment type="caution">
    <text evidence="1">The sequence shown here is derived from an EMBL/GenBank/DDBJ whole genome shotgun (WGS) entry which is preliminary data.</text>
</comment>
<organism evidence="1 2">
    <name type="scientific">Phocaeicola intestinalis</name>
    <dbReference type="NCBI Taxonomy" id="2762212"/>
    <lineage>
        <taxon>Bacteria</taxon>
        <taxon>Pseudomonadati</taxon>
        <taxon>Bacteroidota</taxon>
        <taxon>Bacteroidia</taxon>
        <taxon>Bacteroidales</taxon>
        <taxon>Bacteroidaceae</taxon>
        <taxon>Phocaeicola</taxon>
    </lineage>
</organism>